<gene>
    <name evidence="5" type="ORF">FGM00_06925</name>
</gene>
<keyword evidence="1" id="KW-0547">Nucleotide-binding</keyword>
<evidence type="ECO:0000256" key="2">
    <source>
        <dbReference type="ARBA" id="ARBA00022801"/>
    </source>
</evidence>
<dbReference type="OrthoDB" id="9782422at2"/>
<dbReference type="Proteomes" id="UP000310017">
    <property type="component" value="Chromosome"/>
</dbReference>
<dbReference type="GO" id="GO:0016740">
    <property type="term" value="F:transferase activity"/>
    <property type="evidence" value="ECO:0007669"/>
    <property type="project" value="UniProtKB-KW"/>
</dbReference>
<dbReference type="KEGG" id="asag:FGM00_06925"/>
<dbReference type="EMBL" id="CP040710">
    <property type="protein sequence ID" value="QCW99841.1"/>
    <property type="molecule type" value="Genomic_DNA"/>
</dbReference>
<reference evidence="5 6" key="1">
    <citation type="submission" date="2019-05" db="EMBL/GenBank/DDBJ databases">
        <title>Genome sequencing of F202Z8.</title>
        <authorList>
            <person name="Kwon Y.M."/>
        </authorList>
    </citation>
    <scope>NUCLEOTIDE SEQUENCE [LARGE SCALE GENOMIC DNA]</scope>
    <source>
        <strain evidence="5 6">F202Z8</strain>
    </source>
</reference>
<dbReference type="InterPro" id="IPR003778">
    <property type="entry name" value="CT_A_B"/>
</dbReference>
<dbReference type="SMART" id="SM00797">
    <property type="entry name" value="AHS2"/>
    <property type="match status" value="1"/>
</dbReference>
<dbReference type="GO" id="GO:0016787">
    <property type="term" value="F:hydrolase activity"/>
    <property type="evidence" value="ECO:0007669"/>
    <property type="project" value="UniProtKB-KW"/>
</dbReference>
<evidence type="ECO:0000256" key="3">
    <source>
        <dbReference type="ARBA" id="ARBA00022840"/>
    </source>
</evidence>
<dbReference type="Pfam" id="PF02626">
    <property type="entry name" value="CT_A_B"/>
    <property type="match status" value="1"/>
</dbReference>
<dbReference type="PANTHER" id="PTHR43309:SF5">
    <property type="entry name" value="5-OXOPROLINASE SUBUNIT C"/>
    <property type="match status" value="1"/>
</dbReference>
<evidence type="ECO:0000256" key="1">
    <source>
        <dbReference type="ARBA" id="ARBA00022741"/>
    </source>
</evidence>
<dbReference type="PANTHER" id="PTHR43309">
    <property type="entry name" value="5-OXOPROLINASE SUBUNIT C"/>
    <property type="match status" value="1"/>
</dbReference>
<evidence type="ECO:0000313" key="5">
    <source>
        <dbReference type="EMBL" id="QCW99841.1"/>
    </source>
</evidence>
<dbReference type="RefSeq" id="WP_138852193.1">
    <property type="nucleotide sequence ID" value="NZ_CP040710.1"/>
</dbReference>
<keyword evidence="3" id="KW-0067">ATP-binding</keyword>
<feature type="domain" description="Carboxyltransferase" evidence="4">
    <location>
        <begin position="23"/>
        <end position="281"/>
    </location>
</feature>
<dbReference type="InterPro" id="IPR029000">
    <property type="entry name" value="Cyclophilin-like_dom_sf"/>
</dbReference>
<evidence type="ECO:0000259" key="4">
    <source>
        <dbReference type="SMART" id="SM00797"/>
    </source>
</evidence>
<proteinExistence type="predicted"/>
<accession>A0A5B7SNW1</accession>
<dbReference type="Gene3D" id="2.40.100.10">
    <property type="entry name" value="Cyclophilin-like"/>
    <property type="match status" value="1"/>
</dbReference>
<keyword evidence="5" id="KW-0808">Transferase</keyword>
<dbReference type="GO" id="GO:0005524">
    <property type="term" value="F:ATP binding"/>
    <property type="evidence" value="ECO:0007669"/>
    <property type="project" value="UniProtKB-KW"/>
</dbReference>
<dbReference type="InterPro" id="IPR052708">
    <property type="entry name" value="PxpC"/>
</dbReference>
<protein>
    <submittedName>
        <fullName evidence="5">Biotin-dependent carboxyltransferase family protein</fullName>
    </submittedName>
</protein>
<organism evidence="5 6">
    <name type="scientific">Aggregatimonas sangjinii</name>
    <dbReference type="NCBI Taxonomy" id="2583587"/>
    <lineage>
        <taxon>Bacteria</taxon>
        <taxon>Pseudomonadati</taxon>
        <taxon>Bacteroidota</taxon>
        <taxon>Flavobacteriia</taxon>
        <taxon>Flavobacteriales</taxon>
        <taxon>Flavobacteriaceae</taxon>
        <taxon>Aggregatimonas</taxon>
    </lineage>
</organism>
<keyword evidence="2" id="KW-0378">Hydrolase</keyword>
<dbReference type="AlphaFoldDB" id="A0A5B7SNW1"/>
<sequence>MLKVLKPGFFTTIQDTGRFGLLNKGVPVSGQMDCITAEKINLLLENDPTAALMEITMTGPTLEFEADTYICYGGSEMSVTLNNEPLEAYTVTKVNEGDILSYGRLIKGFRNYLGIKNGFQTKKVLGSRSFYFPLTEKNHITERMEIDYEAISDFKPILPELKVDSHLEETVLQVTPGPEHGLLTDDQLSDLFQNEFTVAKENDRMAYQLNFSIPQHHISMLTSATMPGTVQLTPAGKLIILMKDGQTTGGYPRILQLTEEAIAILAQKKSGDKLSFAYLSS</sequence>
<evidence type="ECO:0000313" key="6">
    <source>
        <dbReference type="Proteomes" id="UP000310017"/>
    </source>
</evidence>
<name>A0A5B7SNW1_9FLAO</name>
<keyword evidence="6" id="KW-1185">Reference proteome</keyword>